<name>A0A4R0KLU8_9ACTN</name>
<gene>
    <name evidence="1" type="ORF">E0H73_19780</name>
</gene>
<dbReference type="OrthoDB" id="9806511at2"/>
<proteinExistence type="predicted"/>
<organism evidence="1 2">
    <name type="scientific">Kribbella pittospori</name>
    <dbReference type="NCBI Taxonomy" id="722689"/>
    <lineage>
        <taxon>Bacteria</taxon>
        <taxon>Bacillati</taxon>
        <taxon>Actinomycetota</taxon>
        <taxon>Actinomycetes</taxon>
        <taxon>Propionibacteriales</taxon>
        <taxon>Kribbellaceae</taxon>
        <taxon>Kribbella</taxon>
    </lineage>
</organism>
<dbReference type="AlphaFoldDB" id="A0A4R0KLU8"/>
<dbReference type="InterPro" id="IPR014543">
    <property type="entry name" value="UCP028291"/>
</dbReference>
<evidence type="ECO:0000313" key="1">
    <source>
        <dbReference type="EMBL" id="TCC60204.1"/>
    </source>
</evidence>
<keyword evidence="2" id="KW-1185">Reference proteome</keyword>
<accession>A0A4R0KLU8</accession>
<dbReference type="Proteomes" id="UP000291144">
    <property type="component" value="Unassembled WGS sequence"/>
</dbReference>
<dbReference type="Gene3D" id="3.30.310.50">
    <property type="entry name" value="Alpha-D-phosphohexomutase, C-terminal domain"/>
    <property type="match status" value="1"/>
</dbReference>
<dbReference type="EMBL" id="SJKB01000006">
    <property type="protein sequence ID" value="TCC60204.1"/>
    <property type="molecule type" value="Genomic_DNA"/>
</dbReference>
<evidence type="ECO:0000313" key="2">
    <source>
        <dbReference type="Proteomes" id="UP000291144"/>
    </source>
</evidence>
<protein>
    <submittedName>
        <fullName evidence="1">DUF2218 domain-containing protein</fullName>
    </submittedName>
</protein>
<reference evidence="1 2" key="1">
    <citation type="submission" date="2019-02" db="EMBL/GenBank/DDBJ databases">
        <title>Kribbella capetownensis sp. nov. and Kribbella speibonae sp. nov., isolated from soil.</title>
        <authorList>
            <person name="Curtis S.M."/>
            <person name="Norton I."/>
            <person name="Everest G.J."/>
            <person name="Meyers P.R."/>
        </authorList>
    </citation>
    <scope>NUCLEOTIDE SEQUENCE [LARGE SCALE GENOMIC DNA]</scope>
    <source>
        <strain evidence="1 2">NRRL B-24813</strain>
    </source>
</reference>
<comment type="caution">
    <text evidence="1">The sequence shown here is derived from an EMBL/GenBank/DDBJ whole genome shotgun (WGS) entry which is preliminary data.</text>
</comment>
<sequence length="97" mass="10767">MAAVEAYVGTTRPDRYVEQLSSHFAHQPGGMKLVSSEPGELVIDLGEATWRIRAEQDGLVLRVEADPARLDEVSAHVGERIEQIGRRDSLQVVWKSV</sequence>
<dbReference type="RefSeq" id="WP_131358393.1">
    <property type="nucleotide sequence ID" value="NZ_SJKB01000006.1"/>
</dbReference>
<dbReference type="Pfam" id="PF09981">
    <property type="entry name" value="DUF2218"/>
    <property type="match status" value="1"/>
</dbReference>